<proteinExistence type="predicted"/>
<accession>A0A4Z2DZK8</accession>
<keyword evidence="2" id="KW-1185">Reference proteome</keyword>
<sequence>MISVCFLLSSPRRSMRRWARPRRPPCPAWWRR</sequence>
<organism evidence="1 2">
    <name type="scientific">Liparis tanakae</name>
    <name type="common">Tanaka's snailfish</name>
    <dbReference type="NCBI Taxonomy" id="230148"/>
    <lineage>
        <taxon>Eukaryota</taxon>
        <taxon>Metazoa</taxon>
        <taxon>Chordata</taxon>
        <taxon>Craniata</taxon>
        <taxon>Vertebrata</taxon>
        <taxon>Euteleostomi</taxon>
        <taxon>Actinopterygii</taxon>
        <taxon>Neopterygii</taxon>
        <taxon>Teleostei</taxon>
        <taxon>Neoteleostei</taxon>
        <taxon>Acanthomorphata</taxon>
        <taxon>Eupercaria</taxon>
        <taxon>Perciformes</taxon>
        <taxon>Cottioidei</taxon>
        <taxon>Cottales</taxon>
        <taxon>Liparidae</taxon>
        <taxon>Liparis</taxon>
    </lineage>
</organism>
<dbReference type="Proteomes" id="UP000314294">
    <property type="component" value="Unassembled WGS sequence"/>
</dbReference>
<comment type="caution">
    <text evidence="1">The sequence shown here is derived from an EMBL/GenBank/DDBJ whole genome shotgun (WGS) entry which is preliminary data.</text>
</comment>
<evidence type="ECO:0000313" key="2">
    <source>
        <dbReference type="Proteomes" id="UP000314294"/>
    </source>
</evidence>
<dbReference type="EMBL" id="SRLO01025287">
    <property type="protein sequence ID" value="TNN21898.1"/>
    <property type="molecule type" value="Genomic_DNA"/>
</dbReference>
<gene>
    <name evidence="1" type="ORF">EYF80_067990</name>
</gene>
<evidence type="ECO:0000313" key="1">
    <source>
        <dbReference type="EMBL" id="TNN21898.1"/>
    </source>
</evidence>
<protein>
    <submittedName>
        <fullName evidence="1">Uncharacterized protein</fullName>
    </submittedName>
</protein>
<reference evidence="1 2" key="1">
    <citation type="submission" date="2019-03" db="EMBL/GenBank/DDBJ databases">
        <title>First draft genome of Liparis tanakae, snailfish: a comprehensive survey of snailfish specific genes.</title>
        <authorList>
            <person name="Kim W."/>
            <person name="Song I."/>
            <person name="Jeong J.-H."/>
            <person name="Kim D."/>
            <person name="Kim S."/>
            <person name="Ryu S."/>
            <person name="Song J.Y."/>
            <person name="Lee S.K."/>
        </authorList>
    </citation>
    <scope>NUCLEOTIDE SEQUENCE [LARGE SCALE GENOMIC DNA]</scope>
    <source>
        <tissue evidence="1">Muscle</tissue>
    </source>
</reference>
<dbReference type="AlphaFoldDB" id="A0A4Z2DZK8"/>
<name>A0A4Z2DZK8_9TELE</name>